<dbReference type="InterPro" id="IPR054708">
    <property type="entry name" value="MTPAP-like_central"/>
</dbReference>
<dbReference type="PANTHER" id="PTHR12271:SF40">
    <property type="entry name" value="POLY(A) RNA POLYMERASE GLD2"/>
    <property type="match status" value="1"/>
</dbReference>
<evidence type="ECO:0000313" key="12">
    <source>
        <dbReference type="EnsemblMetazoa" id="AAEL006249-PB"/>
    </source>
</evidence>
<dbReference type="Gene3D" id="3.30.460.10">
    <property type="entry name" value="Beta Polymerase, domain 2"/>
    <property type="match status" value="1"/>
</dbReference>
<dbReference type="SUPFAM" id="SSF81631">
    <property type="entry name" value="PAP/OAS1 substrate-binding domain"/>
    <property type="match status" value="1"/>
</dbReference>
<feature type="compositionally biased region" description="Basic residues" evidence="9">
    <location>
        <begin position="603"/>
        <end position="631"/>
    </location>
</feature>
<feature type="compositionally biased region" description="Polar residues" evidence="9">
    <location>
        <begin position="355"/>
        <end position="387"/>
    </location>
</feature>
<dbReference type="SUPFAM" id="SSF81301">
    <property type="entry name" value="Nucleotidyltransferase"/>
    <property type="match status" value="1"/>
</dbReference>
<dbReference type="GO" id="GO:0046872">
    <property type="term" value="F:metal ion binding"/>
    <property type="evidence" value="ECO:0007669"/>
    <property type="project" value="UniProtKB-KW"/>
</dbReference>
<dbReference type="InterPro" id="IPR043519">
    <property type="entry name" value="NT_sf"/>
</dbReference>
<feature type="region of interest" description="Disordered" evidence="9">
    <location>
        <begin position="302"/>
        <end position="391"/>
    </location>
</feature>
<evidence type="ECO:0000256" key="4">
    <source>
        <dbReference type="ARBA" id="ARBA00022490"/>
    </source>
</evidence>
<dbReference type="PANTHER" id="PTHR12271">
    <property type="entry name" value="POLY A POLYMERASE CID PAP -RELATED"/>
    <property type="match status" value="1"/>
</dbReference>
<feature type="compositionally biased region" description="Low complexity" evidence="9">
    <location>
        <begin position="314"/>
        <end position="354"/>
    </location>
</feature>
<evidence type="ECO:0000313" key="13">
    <source>
        <dbReference type="Proteomes" id="UP000008820"/>
    </source>
</evidence>
<feature type="compositionally biased region" description="Low complexity" evidence="9">
    <location>
        <begin position="632"/>
        <end position="651"/>
    </location>
</feature>
<evidence type="ECO:0000256" key="8">
    <source>
        <dbReference type="ARBA" id="ARBA00038491"/>
    </source>
</evidence>
<dbReference type="CDD" id="cd05402">
    <property type="entry name" value="NT_PAP_TUTase"/>
    <property type="match status" value="1"/>
</dbReference>
<dbReference type="OrthoDB" id="2274644at2759"/>
<evidence type="ECO:0000259" key="11">
    <source>
        <dbReference type="Pfam" id="PF22600"/>
    </source>
</evidence>
<comment type="cofactor">
    <cofactor evidence="1">
        <name>Mn(2+)</name>
        <dbReference type="ChEBI" id="CHEBI:29035"/>
    </cofactor>
</comment>
<reference evidence="12 13" key="1">
    <citation type="submission" date="2017-06" db="EMBL/GenBank/DDBJ databases">
        <title>Aedes aegypti genome working group (AGWG) sequencing and assembly.</title>
        <authorList>
            <consortium name="Aedes aegypti Genome Working Group (AGWG)"/>
            <person name="Matthews B.J."/>
        </authorList>
    </citation>
    <scope>NUCLEOTIDE SEQUENCE [LARGE SCALE GENOMIC DNA]</scope>
    <source>
        <strain evidence="12 13">LVP_AGWG</strain>
    </source>
</reference>
<evidence type="ECO:0000256" key="5">
    <source>
        <dbReference type="ARBA" id="ARBA00022679"/>
    </source>
</evidence>
<feature type="region of interest" description="Disordered" evidence="9">
    <location>
        <begin position="935"/>
        <end position="956"/>
    </location>
</feature>
<evidence type="ECO:0000256" key="2">
    <source>
        <dbReference type="ARBA" id="ARBA00001946"/>
    </source>
</evidence>
<dbReference type="InterPro" id="IPR002058">
    <property type="entry name" value="PAP_assoc"/>
</dbReference>
<keyword evidence="6" id="KW-0479">Metal-binding</keyword>
<feature type="region of interest" description="Disordered" evidence="9">
    <location>
        <begin position="867"/>
        <end position="906"/>
    </location>
</feature>
<dbReference type="EnsemblMetazoa" id="AAEL006249-RA">
    <property type="protein sequence ID" value="AAEL006249-PA"/>
    <property type="gene ID" value="AAEL006249"/>
</dbReference>
<feature type="region of interest" description="Disordered" evidence="9">
    <location>
        <begin position="602"/>
        <end position="694"/>
    </location>
</feature>
<dbReference type="Pfam" id="PF03828">
    <property type="entry name" value="PAP_assoc"/>
    <property type="match status" value="1"/>
</dbReference>
<feature type="compositionally biased region" description="Polar residues" evidence="9">
    <location>
        <begin position="1099"/>
        <end position="1111"/>
    </location>
</feature>
<name>A0A1S4FD04_AEDAE</name>
<evidence type="ECO:0000256" key="1">
    <source>
        <dbReference type="ARBA" id="ARBA00001936"/>
    </source>
</evidence>
<feature type="compositionally biased region" description="Low complexity" evidence="9">
    <location>
        <begin position="437"/>
        <end position="457"/>
    </location>
</feature>
<feature type="region of interest" description="Disordered" evidence="9">
    <location>
        <begin position="96"/>
        <end position="223"/>
    </location>
</feature>
<feature type="compositionally biased region" description="Low complexity" evidence="9">
    <location>
        <begin position="801"/>
        <end position="821"/>
    </location>
</feature>
<dbReference type="GO" id="GO:0031123">
    <property type="term" value="P:RNA 3'-end processing"/>
    <property type="evidence" value="ECO:0007669"/>
    <property type="project" value="TreeGrafter"/>
</dbReference>
<keyword evidence="5" id="KW-0808">Transferase</keyword>
<keyword evidence="7" id="KW-0460">Magnesium</keyword>
<feature type="compositionally biased region" description="Low complexity" evidence="9">
    <location>
        <begin position="749"/>
        <end position="764"/>
    </location>
</feature>
<evidence type="ECO:0000256" key="7">
    <source>
        <dbReference type="ARBA" id="ARBA00022842"/>
    </source>
</evidence>
<dbReference type="VEuPathDB" id="VectorBase:AAEL006249"/>
<evidence type="ECO:0000256" key="6">
    <source>
        <dbReference type="ARBA" id="ARBA00022723"/>
    </source>
</evidence>
<comment type="cofactor">
    <cofactor evidence="2">
        <name>Mg(2+)</name>
        <dbReference type="ChEBI" id="CHEBI:18420"/>
    </cofactor>
</comment>
<feature type="compositionally biased region" description="Low complexity" evidence="9">
    <location>
        <begin position="155"/>
        <end position="217"/>
    </location>
</feature>
<feature type="domain" description="Poly(A) RNA polymerase mitochondrial-like central palm" evidence="11">
    <location>
        <begin position="1178"/>
        <end position="1318"/>
    </location>
</feature>
<keyword evidence="4" id="KW-0963">Cytoplasm</keyword>
<protein>
    <submittedName>
        <fullName evidence="12">Uncharacterized protein</fullName>
    </submittedName>
</protein>
<evidence type="ECO:0000256" key="9">
    <source>
        <dbReference type="SAM" id="MobiDB-lite"/>
    </source>
</evidence>
<dbReference type="Gene3D" id="1.10.1410.10">
    <property type="match status" value="1"/>
</dbReference>
<organism evidence="12 13">
    <name type="scientific">Aedes aegypti</name>
    <name type="common">Yellowfever mosquito</name>
    <name type="synonym">Culex aegypti</name>
    <dbReference type="NCBI Taxonomy" id="7159"/>
    <lineage>
        <taxon>Eukaryota</taxon>
        <taxon>Metazoa</taxon>
        <taxon>Ecdysozoa</taxon>
        <taxon>Arthropoda</taxon>
        <taxon>Hexapoda</taxon>
        <taxon>Insecta</taxon>
        <taxon>Pterygota</taxon>
        <taxon>Neoptera</taxon>
        <taxon>Endopterygota</taxon>
        <taxon>Diptera</taxon>
        <taxon>Nematocera</taxon>
        <taxon>Culicoidea</taxon>
        <taxon>Culicidae</taxon>
        <taxon>Culicinae</taxon>
        <taxon>Aedini</taxon>
        <taxon>Aedes</taxon>
        <taxon>Stegomyia</taxon>
    </lineage>
</organism>
<reference evidence="12" key="2">
    <citation type="submission" date="2025-05" db="UniProtKB">
        <authorList>
            <consortium name="EnsemblMetazoa"/>
        </authorList>
    </citation>
    <scope>IDENTIFICATION</scope>
    <source>
        <strain evidence="12">LVP_AGWG</strain>
    </source>
</reference>
<feature type="region of interest" description="Disordered" evidence="9">
    <location>
        <begin position="739"/>
        <end position="821"/>
    </location>
</feature>
<feature type="region of interest" description="Disordered" evidence="9">
    <location>
        <begin position="970"/>
        <end position="1004"/>
    </location>
</feature>
<proteinExistence type="inferred from homology"/>
<feature type="compositionally biased region" description="Basic residues" evidence="9">
    <location>
        <begin position="105"/>
        <end position="120"/>
    </location>
</feature>
<feature type="region of interest" description="Disordered" evidence="9">
    <location>
        <begin position="1022"/>
        <end position="1122"/>
    </location>
</feature>
<evidence type="ECO:0000256" key="3">
    <source>
        <dbReference type="ARBA" id="ARBA00004496"/>
    </source>
</evidence>
<keyword evidence="13" id="KW-1185">Reference proteome</keyword>
<accession>A0A1S4FD04</accession>
<dbReference type="GO" id="GO:0005737">
    <property type="term" value="C:cytoplasm"/>
    <property type="evidence" value="ECO:0007669"/>
    <property type="project" value="UniProtKB-SubCell"/>
</dbReference>
<dbReference type="Pfam" id="PF22600">
    <property type="entry name" value="MTPAP-like_central"/>
    <property type="match status" value="1"/>
</dbReference>
<comment type="similarity">
    <text evidence="8">Belongs to the DNA polymerase type-B-like family. GLD2 subfamily.</text>
</comment>
<gene>
    <name evidence="12" type="primary">5567685</name>
</gene>
<feature type="compositionally biased region" description="Low complexity" evidence="9">
    <location>
        <begin position="873"/>
        <end position="886"/>
    </location>
</feature>
<sequence>MSAKKMHPPAMVQTPIGPIASKSNALVVNGGGKVTKDRQNAENIVPASLQNGPGEQVNGIKKLSNKAPPVVAAVMTPTVVSSSLIKTVQSHMNGSSVISTLNSTNRRKSHRLNSPNRKRREQQNVFNSLRSWDVKIVPSGQTVSQEDRGKNDKQSAAQGIGSSSNSSNEASKANSERSSSASSITTSGSMSSSVSSNTSSSSCSISSSSSSSISDNINDNGLSKGKKRLTVATIVPSKEPSTASVAIAQNVKKKEEAGNRVNASNEGKPILNAPAVQPVLAISNTNGHSAVQGKVDRKLLNGSGGFSANHRHPAAVISPSHSSSSGSVIPSSSSSSSTVVASLPSSASSITRSSLTPPVMSTSSPAVLTSSPTNHSRHNSGANTRASNAGKVLLPNVNPLSGTPLDPMTLLQGKLRGTMIGPQQQPLHHISHHHSNHSNLPGQSHQQQQHNGQQMQPTTPPHYSLDFLHSVGMRMFTTTGTSQTTNAASSTAASALLRGNPHFNYNNFNQQLHQQQQHLIHQQHQQQHQQQQPFHQMQRHYSNIYNCDDLLLQTGSAGEPIYPNYPVSDHMVGGGGGGSGAGSGAVGSNANDNGMAYCYSQNHQHHHQQQHNHSSHHHQQQQQPQHHHHHQQSSYGNGGSYHQNNNYQQHNRNYGRTGPGSNLQNGGGKKTWNNNWHNSKKPVQGKYGNKGTGYNHGYRKSYHYYHNSHYGGGGHHYDQNQNQQSESLRNLIYIKGYNYGQGAPESHGSFSRSPTPSPQSSSPPIEATEASQTIVPNKTGLLDEPSDSGIEETGSTHKKSSTVPSSSSSSSSMVSIPSTDSSTISASAAHNLSLELHCANGQGYESDSSHSSSYNSHTYRHRKYANSGQVYRSSSSTSSGVSSTATFPPLNPDYHPSVQPMIGSANNTPTAMNAQITDFFLRSQSYHGSHQNLTAVSASTSPHPPNSPVNTPRSIVGTQSMPMFSELFTGKQPQHHSQQQKQQRSQPSSHYGSDNSLELTLPTGGECSGATSVGSNNSSITSNCGSSGYASAPASTVPPNENHSMQSGHPKKRYSGRSSPAPYVASANQKPNLPTTSTSSNPTVSSSQQLSPIAPGRKVQSTAWSKPSTANEPPVSPTASVAVAPPPLSPGINGSFMYPFDGINMHTPADRFLARAHLVELREPPVELAPSGSKWASLSTAVWDKFAAAQQTEEKFTQKIHLWRYLFMCIRVAFPRLSLYMVGSSISGFASDSSDVDMCLVCRSNTVPFDMRGEALFQLGQLKNYFMNINTHFEEFSVIQAKVPILRFRETAHSTVIDLNFNNSVGIRNTHLLFMYSQLDWRLRPLALVVKLWAQHHNINDAKNMTISSYSLVLMVIHFLQYGVSPPVLPCLHAMYPDKFVRMSDISTIDLMETIDPYSSDNHSTLGELFVQFLEYYANFDYAHYAISVRTASVIPIESARVARSYKNDPHHWRQLCIEEPFDLTNTARSVFDADIFEQIKSVFSTCWRRLKENNDLNSIFECEPLFIPVASALSITS</sequence>
<comment type="subcellular location">
    <subcellularLocation>
        <location evidence="3">Cytoplasm</location>
    </subcellularLocation>
</comment>
<feature type="compositionally biased region" description="Low complexity" evidence="9">
    <location>
        <begin position="1072"/>
        <end position="1091"/>
    </location>
</feature>
<feature type="compositionally biased region" description="Low complexity" evidence="9">
    <location>
        <begin position="971"/>
        <end position="990"/>
    </location>
</feature>
<feature type="compositionally biased region" description="Polar residues" evidence="9">
    <location>
        <begin position="1022"/>
        <end position="1047"/>
    </location>
</feature>
<evidence type="ECO:0000259" key="10">
    <source>
        <dbReference type="Pfam" id="PF03828"/>
    </source>
</evidence>
<dbReference type="EnsemblMetazoa" id="AAEL006249-RB">
    <property type="protein sequence ID" value="AAEL006249-PB"/>
    <property type="gene ID" value="AAEL006249"/>
</dbReference>
<feature type="region of interest" description="Disordered" evidence="9">
    <location>
        <begin position="424"/>
        <end position="465"/>
    </location>
</feature>
<dbReference type="GO" id="GO:1990817">
    <property type="term" value="F:poly(A) RNA polymerase activity"/>
    <property type="evidence" value="ECO:0007669"/>
    <property type="project" value="TreeGrafter"/>
</dbReference>
<dbReference type="Proteomes" id="UP000008820">
    <property type="component" value="Chromosome 3"/>
</dbReference>
<feature type="domain" description="PAP-associated" evidence="10">
    <location>
        <begin position="1405"/>
        <end position="1466"/>
    </location>
</feature>